<keyword evidence="3" id="KW-0472">Membrane</keyword>
<evidence type="ECO:0000313" key="4">
    <source>
        <dbReference type="EMBL" id="AXK46416.1"/>
    </source>
</evidence>
<reference evidence="5 7" key="2">
    <citation type="submission" date="2018-08" db="EMBL/GenBank/DDBJ databases">
        <title>Brachybacterium saurashtrense DSM 23186.</title>
        <authorList>
            <person name="Li Y."/>
        </authorList>
    </citation>
    <scope>NUCLEOTIDE SEQUENCE [LARGE SCALE GENOMIC DNA]</scope>
    <source>
        <strain evidence="5 7">DSM 23186</strain>
    </source>
</reference>
<dbReference type="GO" id="GO:0008654">
    <property type="term" value="P:phospholipid biosynthetic process"/>
    <property type="evidence" value="ECO:0007669"/>
    <property type="project" value="InterPro"/>
</dbReference>
<dbReference type="EMBL" id="CP031356">
    <property type="protein sequence ID" value="AXK46416.1"/>
    <property type="molecule type" value="Genomic_DNA"/>
</dbReference>
<dbReference type="RefSeq" id="WP_115414166.1">
    <property type="nucleotide sequence ID" value="NZ_CP031356.1"/>
</dbReference>
<name>A0A345YR64_9MICO</name>
<dbReference type="GO" id="GO:0016780">
    <property type="term" value="F:phosphotransferase activity, for other substituted phosphate groups"/>
    <property type="evidence" value="ECO:0007669"/>
    <property type="project" value="InterPro"/>
</dbReference>
<dbReference type="KEGG" id="bsau:DWV08_12875"/>
<dbReference type="Gene3D" id="1.20.120.1760">
    <property type="match status" value="1"/>
</dbReference>
<dbReference type="InterPro" id="IPR043130">
    <property type="entry name" value="CDP-OH_PTrfase_TM_dom"/>
</dbReference>
<organism evidence="5 7">
    <name type="scientific">Brachybacterium saurashtrense</name>
    <dbReference type="NCBI Taxonomy" id="556288"/>
    <lineage>
        <taxon>Bacteria</taxon>
        <taxon>Bacillati</taxon>
        <taxon>Actinomycetota</taxon>
        <taxon>Actinomycetes</taxon>
        <taxon>Micrococcales</taxon>
        <taxon>Dermabacteraceae</taxon>
        <taxon>Brachybacterium</taxon>
    </lineage>
</organism>
<dbReference type="Proteomes" id="UP000254236">
    <property type="component" value="Chromosome"/>
</dbReference>
<proteinExistence type="inferred from homology"/>
<feature type="transmembrane region" description="Helical" evidence="3">
    <location>
        <begin position="146"/>
        <end position="174"/>
    </location>
</feature>
<protein>
    <submittedName>
        <fullName evidence="5">CDP-alcohol phosphatidyltransferase family protein</fullName>
    </submittedName>
</protein>
<dbReference type="InterPro" id="IPR048254">
    <property type="entry name" value="CDP_ALCOHOL_P_TRANSF_CS"/>
</dbReference>
<keyword evidence="1 2" id="KW-0808">Transferase</keyword>
<keyword evidence="3" id="KW-0812">Transmembrane</keyword>
<evidence type="ECO:0000313" key="6">
    <source>
        <dbReference type="Proteomes" id="UP000254236"/>
    </source>
</evidence>
<dbReference type="OrthoDB" id="9796672at2"/>
<keyword evidence="6" id="KW-1185">Reference proteome</keyword>
<accession>A0A345YR64</accession>
<feature type="transmembrane region" description="Helical" evidence="3">
    <location>
        <begin position="20"/>
        <end position="40"/>
    </location>
</feature>
<dbReference type="Pfam" id="PF01066">
    <property type="entry name" value="CDP-OH_P_transf"/>
    <property type="match status" value="1"/>
</dbReference>
<evidence type="ECO:0000313" key="5">
    <source>
        <dbReference type="EMBL" id="RRR24157.1"/>
    </source>
</evidence>
<dbReference type="GO" id="GO:0016020">
    <property type="term" value="C:membrane"/>
    <property type="evidence" value="ECO:0007669"/>
    <property type="project" value="InterPro"/>
</dbReference>
<dbReference type="EMBL" id="QSWH01000002">
    <property type="protein sequence ID" value="RRR24157.1"/>
    <property type="molecule type" value="Genomic_DNA"/>
</dbReference>
<feature type="transmembrane region" description="Helical" evidence="3">
    <location>
        <begin position="46"/>
        <end position="67"/>
    </location>
</feature>
<feature type="transmembrane region" description="Helical" evidence="3">
    <location>
        <begin position="219"/>
        <end position="238"/>
    </location>
</feature>
<dbReference type="Proteomes" id="UP000282185">
    <property type="component" value="Unassembled WGS sequence"/>
</dbReference>
<evidence type="ECO:0000256" key="2">
    <source>
        <dbReference type="RuleBase" id="RU003750"/>
    </source>
</evidence>
<dbReference type="PROSITE" id="PS00379">
    <property type="entry name" value="CDP_ALCOHOL_P_TRANSF"/>
    <property type="match status" value="1"/>
</dbReference>
<dbReference type="AlphaFoldDB" id="A0A345YR64"/>
<reference evidence="4 6" key="1">
    <citation type="submission" date="2018-07" db="EMBL/GenBank/DDBJ databases">
        <title>Brachybacterium saurashtrense DSM 23186 genome sequence.</title>
        <authorList>
            <person name="Guo L."/>
        </authorList>
    </citation>
    <scope>NUCLEOTIDE SEQUENCE [LARGE SCALE GENOMIC DNA]</scope>
    <source>
        <strain evidence="4 6">DSM 23186</strain>
    </source>
</reference>
<sequence>MAATSPVPAPPGRLRRVGTVLALLAGAQLLAGALVVLLAAPASALLGIGALLASLAPWVVAAATLGARRPGPVTAADGLTLLRHLGTAAIAASAVLTLGGELSARSWPLALLCGAALASDAVDGPVARRTGTAGPVGARIDMEADAALVLVLSVLAATVVAPWALAIGLMRYVYVGASFLRPALRRPLAFSQFRRLVGGFQGVALLSALLPVVPASAAAAVVATALVLLVISFGRDVLGQERAQRAGVV</sequence>
<evidence type="ECO:0000256" key="1">
    <source>
        <dbReference type="ARBA" id="ARBA00022679"/>
    </source>
</evidence>
<evidence type="ECO:0000313" key="7">
    <source>
        <dbReference type="Proteomes" id="UP000282185"/>
    </source>
</evidence>
<evidence type="ECO:0000256" key="3">
    <source>
        <dbReference type="SAM" id="Phobius"/>
    </source>
</evidence>
<dbReference type="InterPro" id="IPR000462">
    <property type="entry name" value="CDP-OH_P_trans"/>
</dbReference>
<comment type="similarity">
    <text evidence="2">Belongs to the CDP-alcohol phosphatidyltransferase class-I family.</text>
</comment>
<keyword evidence="3" id="KW-1133">Transmembrane helix</keyword>
<gene>
    <name evidence="4" type="ORF">DWV08_12875</name>
    <name evidence="5" type="ORF">DXU92_04625</name>
</gene>